<evidence type="ECO:0008006" key="5">
    <source>
        <dbReference type="Google" id="ProtNLM"/>
    </source>
</evidence>
<dbReference type="eggNOG" id="COG1565">
    <property type="taxonomic scope" value="Bacteria"/>
</dbReference>
<dbReference type="KEGG" id="ttr:Tter_2597"/>
<accession>D1CIB4</accession>
<dbReference type="HOGENOM" id="CLU_024840_1_1_0"/>
<proteinExistence type="predicted"/>
<reference evidence="4" key="1">
    <citation type="journal article" date="2010" name="Stand. Genomic Sci.">
        <title>Complete genome sequence of 'Thermobaculum terrenum' type strain (YNP1).</title>
        <authorList>
            <person name="Kiss H."/>
            <person name="Cleland D."/>
            <person name="Lapidus A."/>
            <person name="Lucas S."/>
            <person name="Glavina Del Rio T."/>
            <person name="Nolan M."/>
            <person name="Tice H."/>
            <person name="Han C."/>
            <person name="Goodwin L."/>
            <person name="Pitluck S."/>
            <person name="Liolios K."/>
            <person name="Ivanova N."/>
            <person name="Mavromatis K."/>
            <person name="Ovchinnikova G."/>
            <person name="Pati A."/>
            <person name="Chen A."/>
            <person name="Palaniappan K."/>
            <person name="Land M."/>
            <person name="Hauser L."/>
            <person name="Chang Y."/>
            <person name="Jeffries C."/>
            <person name="Lu M."/>
            <person name="Brettin T."/>
            <person name="Detter J."/>
            <person name="Goker M."/>
            <person name="Tindall B."/>
            <person name="Beck B."/>
            <person name="McDermott T."/>
            <person name="Woyke T."/>
            <person name="Bristow J."/>
            <person name="Eisen J."/>
            <person name="Markowitz V."/>
            <person name="Hugenholtz P."/>
            <person name="Kyrpides N."/>
            <person name="Klenk H."/>
            <person name="Cheng J."/>
        </authorList>
    </citation>
    <scope>NUCLEOTIDE SEQUENCE [LARGE SCALE GENOMIC DNA]</scope>
    <source>
        <strain evidence="4">ATCC BAA-798 / YNP1</strain>
    </source>
</reference>
<name>D1CIB4_THET1</name>
<evidence type="ECO:0000256" key="2">
    <source>
        <dbReference type="ARBA" id="ARBA00022679"/>
    </source>
</evidence>
<dbReference type="InterPro" id="IPR003788">
    <property type="entry name" value="NDUFAF7"/>
</dbReference>
<keyword evidence="1" id="KW-0489">Methyltransferase</keyword>
<dbReference type="PANTHER" id="PTHR12049">
    <property type="entry name" value="PROTEIN ARGININE METHYLTRANSFERASE NDUFAF7, MITOCHONDRIAL"/>
    <property type="match status" value="1"/>
</dbReference>
<dbReference type="Proteomes" id="UP000000323">
    <property type="component" value="Chromosome 2"/>
</dbReference>
<dbReference type="GO" id="GO:0032259">
    <property type="term" value="P:methylation"/>
    <property type="evidence" value="ECO:0007669"/>
    <property type="project" value="UniProtKB-KW"/>
</dbReference>
<keyword evidence="2" id="KW-0808">Transferase</keyword>
<dbReference type="STRING" id="525904.Tter_2597"/>
<dbReference type="PANTHER" id="PTHR12049:SF7">
    <property type="entry name" value="PROTEIN ARGININE METHYLTRANSFERASE NDUFAF7, MITOCHONDRIAL"/>
    <property type="match status" value="1"/>
</dbReference>
<protein>
    <recommendedName>
        <fullName evidence="5">SAM-dependent methyltransferase</fullName>
    </recommendedName>
</protein>
<gene>
    <name evidence="3" type="ordered locus">Tter_2597</name>
</gene>
<dbReference type="InterPro" id="IPR029063">
    <property type="entry name" value="SAM-dependent_MTases_sf"/>
</dbReference>
<evidence type="ECO:0000313" key="3">
    <source>
        <dbReference type="EMBL" id="ACZ43485.1"/>
    </source>
</evidence>
<evidence type="ECO:0000256" key="1">
    <source>
        <dbReference type="ARBA" id="ARBA00022603"/>
    </source>
</evidence>
<dbReference type="Pfam" id="PF02636">
    <property type="entry name" value="Methyltransf_28"/>
    <property type="match status" value="1"/>
</dbReference>
<dbReference type="InterPro" id="IPR038375">
    <property type="entry name" value="NDUFAF7_sf"/>
</dbReference>
<dbReference type="SUPFAM" id="SSF53335">
    <property type="entry name" value="S-adenosyl-L-methionine-dependent methyltransferases"/>
    <property type="match status" value="1"/>
</dbReference>
<dbReference type="GO" id="GO:0035243">
    <property type="term" value="F:protein-arginine omega-N symmetric methyltransferase activity"/>
    <property type="evidence" value="ECO:0007669"/>
    <property type="project" value="TreeGrafter"/>
</dbReference>
<keyword evidence="4" id="KW-1185">Reference proteome</keyword>
<dbReference type="AlphaFoldDB" id="D1CIB4"/>
<dbReference type="OrthoDB" id="9794208at2"/>
<sequence>MSSGAREPKGNPQLLRIIRREIAERGRITFERFMDLALYHPAHGYYSAGGPRIGPEGDYYTSTDVSPLFGATLGRQVVEMWELLGRPDPFHVVEHGAGKGLLAADLLGWAGAAHPEFYRAVRYLIVEVSPAARERQREHLWRLPVSWADDADLEEDSIIGVCLSNELADALPFHRIRMTGAGIDELWVVDDGLALGLAPGEPSDRRLEAYVERWGRALRPGQQAEANLRAIDWARRVVRSLRRGFFLTIDYGGRAEEVHGPDHPDGTLTCYYRHTQNRDPLRRVGEQDITAHVNFSALAETVREAGGEVTGYTTQGYFLAALGIGEAVEWALRRAKSTREFEQVRAQVEELVRPDGLGGFKVLVAHKGLMSPVLRGLSLLSEEI</sequence>
<dbReference type="EMBL" id="CP001826">
    <property type="protein sequence ID" value="ACZ43485.1"/>
    <property type="molecule type" value="Genomic_DNA"/>
</dbReference>
<organism evidence="3 4">
    <name type="scientific">Thermobaculum terrenum (strain ATCC BAA-798 / CCMEE 7001 / YNP1)</name>
    <dbReference type="NCBI Taxonomy" id="525904"/>
    <lineage>
        <taxon>Bacteria</taxon>
        <taxon>Bacillati</taxon>
        <taxon>Chloroflexota</taxon>
        <taxon>Chloroflexia</taxon>
        <taxon>Candidatus Thermobaculales</taxon>
        <taxon>Candidatus Thermobaculaceae</taxon>
        <taxon>Thermobaculum</taxon>
    </lineage>
</organism>
<evidence type="ECO:0000313" key="4">
    <source>
        <dbReference type="Proteomes" id="UP000000323"/>
    </source>
</evidence>
<dbReference type="Gene3D" id="3.40.50.12710">
    <property type="match status" value="1"/>
</dbReference>